<feature type="region of interest" description="Disordered" evidence="1">
    <location>
        <begin position="1"/>
        <end position="34"/>
    </location>
</feature>
<dbReference type="EMBL" id="LR131273">
    <property type="protein sequence ID" value="VDR37996.1"/>
    <property type="molecule type" value="Genomic_DNA"/>
</dbReference>
<evidence type="ECO:0000256" key="1">
    <source>
        <dbReference type="SAM" id="MobiDB-lite"/>
    </source>
</evidence>
<name>A0A3P8MBI3_TSUPA</name>
<reference evidence="2 3" key="1">
    <citation type="submission" date="2018-12" db="EMBL/GenBank/DDBJ databases">
        <authorList>
            <consortium name="Pathogen Informatics"/>
        </authorList>
    </citation>
    <scope>NUCLEOTIDE SEQUENCE [LARGE SCALE GENOMIC DNA]</scope>
    <source>
        <strain evidence="2 3">NCTC10741</strain>
    </source>
</reference>
<evidence type="ECO:0000313" key="3">
    <source>
        <dbReference type="Proteomes" id="UP000271626"/>
    </source>
</evidence>
<proteinExistence type="predicted"/>
<dbReference type="AlphaFoldDB" id="A0A3P8MBI3"/>
<organism evidence="2 3">
    <name type="scientific">Tsukamurella paurometabola</name>
    <name type="common">Corynebacterium paurometabolum</name>
    <dbReference type="NCBI Taxonomy" id="2061"/>
    <lineage>
        <taxon>Bacteria</taxon>
        <taxon>Bacillati</taxon>
        <taxon>Actinomycetota</taxon>
        <taxon>Actinomycetes</taxon>
        <taxon>Mycobacteriales</taxon>
        <taxon>Tsukamurellaceae</taxon>
        <taxon>Tsukamurella</taxon>
    </lineage>
</organism>
<evidence type="ECO:0000313" key="2">
    <source>
        <dbReference type="EMBL" id="VDR37996.1"/>
    </source>
</evidence>
<gene>
    <name evidence="2" type="ORF">NCTC10741_01109</name>
</gene>
<sequence length="34" mass="3327">MFSLVTLPDGAALGTPGHTRPAAADRGESQGSTG</sequence>
<protein>
    <submittedName>
        <fullName evidence="2">Uncharacterized protein</fullName>
    </submittedName>
</protein>
<accession>A0A3P8MBI3</accession>
<dbReference type="Proteomes" id="UP000271626">
    <property type="component" value="Chromosome"/>
</dbReference>